<dbReference type="AlphaFoldDB" id="A0A8J3FC25"/>
<comment type="function">
    <text evidence="1 9">Catalyzes the insertion of molybdate into adenylated molybdopterin with the concomitant release of AMP.</text>
</comment>
<gene>
    <name evidence="11" type="ORF">GCM10007043_21550</name>
</gene>
<dbReference type="InterPro" id="IPR036425">
    <property type="entry name" value="MoaB/Mog-like_dom_sf"/>
</dbReference>
<dbReference type="FunFam" id="2.170.190.11:FF:000001">
    <property type="entry name" value="Molybdopterin molybdenumtransferase"/>
    <property type="match status" value="1"/>
</dbReference>
<dbReference type="Gene3D" id="3.90.105.10">
    <property type="entry name" value="Molybdopterin biosynthesis moea protein, domain 2"/>
    <property type="match status" value="1"/>
</dbReference>
<keyword evidence="9" id="KW-0479">Metal-binding</keyword>
<evidence type="ECO:0000256" key="4">
    <source>
        <dbReference type="ARBA" id="ARBA00013269"/>
    </source>
</evidence>
<comment type="cofactor">
    <cofactor evidence="9">
        <name>Mg(2+)</name>
        <dbReference type="ChEBI" id="CHEBI:18420"/>
    </cofactor>
</comment>
<evidence type="ECO:0000313" key="12">
    <source>
        <dbReference type="Proteomes" id="UP000637720"/>
    </source>
</evidence>
<keyword evidence="7 9" id="KW-0501">Molybdenum cofactor biosynthesis</keyword>
<dbReference type="Pfam" id="PF00994">
    <property type="entry name" value="MoCF_biosynth"/>
    <property type="match status" value="1"/>
</dbReference>
<dbReference type="InterPro" id="IPR005110">
    <property type="entry name" value="MoeA_linker/N"/>
</dbReference>
<dbReference type="Pfam" id="PF03454">
    <property type="entry name" value="MoeA_C"/>
    <property type="match status" value="1"/>
</dbReference>
<dbReference type="NCBIfam" id="TIGR00177">
    <property type="entry name" value="molyb_syn"/>
    <property type="match status" value="1"/>
</dbReference>
<evidence type="ECO:0000256" key="8">
    <source>
        <dbReference type="ARBA" id="ARBA00047317"/>
    </source>
</evidence>
<dbReference type="GO" id="GO:0061599">
    <property type="term" value="F:molybdopterin molybdotransferase activity"/>
    <property type="evidence" value="ECO:0007669"/>
    <property type="project" value="UniProtKB-UniRule"/>
</dbReference>
<dbReference type="Gene3D" id="2.40.340.10">
    <property type="entry name" value="MoeA, C-terminal, domain IV"/>
    <property type="match status" value="1"/>
</dbReference>
<keyword evidence="12" id="KW-1185">Reference proteome</keyword>
<dbReference type="UniPathway" id="UPA00344"/>
<dbReference type="Gene3D" id="2.170.190.11">
    <property type="entry name" value="Molybdopterin biosynthesis moea protein, domain 3"/>
    <property type="match status" value="1"/>
</dbReference>
<evidence type="ECO:0000256" key="3">
    <source>
        <dbReference type="ARBA" id="ARBA00010763"/>
    </source>
</evidence>
<comment type="pathway">
    <text evidence="2 9">Cofactor biosynthesis; molybdopterin biosynthesis.</text>
</comment>
<dbReference type="InterPro" id="IPR005111">
    <property type="entry name" value="MoeA_C_domain_IV"/>
</dbReference>
<dbReference type="GO" id="GO:0046872">
    <property type="term" value="F:metal ion binding"/>
    <property type="evidence" value="ECO:0007669"/>
    <property type="project" value="UniProtKB-UniRule"/>
</dbReference>
<dbReference type="Pfam" id="PF03453">
    <property type="entry name" value="MoeA_N"/>
    <property type="match status" value="1"/>
</dbReference>
<evidence type="ECO:0000259" key="10">
    <source>
        <dbReference type="SMART" id="SM00852"/>
    </source>
</evidence>
<dbReference type="InterPro" id="IPR001453">
    <property type="entry name" value="MoaB/Mog_dom"/>
</dbReference>
<dbReference type="EMBL" id="BMOF01000060">
    <property type="protein sequence ID" value="GGK07146.1"/>
    <property type="molecule type" value="Genomic_DNA"/>
</dbReference>
<dbReference type="Gene3D" id="3.40.980.10">
    <property type="entry name" value="MoaB/Mog-like domain"/>
    <property type="match status" value="1"/>
</dbReference>
<reference evidence="11" key="2">
    <citation type="submission" date="2020-09" db="EMBL/GenBank/DDBJ databases">
        <authorList>
            <person name="Sun Q."/>
            <person name="Ohkuma M."/>
        </authorList>
    </citation>
    <scope>NUCLEOTIDE SEQUENCE</scope>
    <source>
        <strain evidence="11">JCM 14719</strain>
    </source>
</reference>
<dbReference type="InterPro" id="IPR038987">
    <property type="entry name" value="MoeA-like"/>
</dbReference>
<name>A0A8J3FC25_9BACI</name>
<evidence type="ECO:0000256" key="5">
    <source>
        <dbReference type="ARBA" id="ARBA00021108"/>
    </source>
</evidence>
<comment type="caution">
    <text evidence="11">The sequence shown here is derived from an EMBL/GenBank/DDBJ whole genome shotgun (WGS) entry which is preliminary data.</text>
</comment>
<dbReference type="SUPFAM" id="SSF63882">
    <property type="entry name" value="MoeA N-terminal region -like"/>
    <property type="match status" value="1"/>
</dbReference>
<dbReference type="PANTHER" id="PTHR10192:SF5">
    <property type="entry name" value="GEPHYRIN"/>
    <property type="match status" value="1"/>
</dbReference>
<dbReference type="SMART" id="SM00852">
    <property type="entry name" value="MoCF_biosynth"/>
    <property type="match status" value="1"/>
</dbReference>
<evidence type="ECO:0000256" key="6">
    <source>
        <dbReference type="ARBA" id="ARBA00022505"/>
    </source>
</evidence>
<comment type="catalytic activity">
    <reaction evidence="8">
        <text>adenylyl-molybdopterin + molybdate = Mo-molybdopterin + AMP + H(+)</text>
        <dbReference type="Rhea" id="RHEA:35047"/>
        <dbReference type="ChEBI" id="CHEBI:15378"/>
        <dbReference type="ChEBI" id="CHEBI:36264"/>
        <dbReference type="ChEBI" id="CHEBI:62727"/>
        <dbReference type="ChEBI" id="CHEBI:71302"/>
        <dbReference type="ChEBI" id="CHEBI:456215"/>
        <dbReference type="EC" id="2.10.1.1"/>
    </reaction>
</comment>
<keyword evidence="9" id="KW-0460">Magnesium</keyword>
<keyword evidence="6 9" id="KW-0500">Molybdenum</keyword>
<evidence type="ECO:0000313" key="11">
    <source>
        <dbReference type="EMBL" id="GGK07146.1"/>
    </source>
</evidence>
<dbReference type="EC" id="2.10.1.1" evidence="4 9"/>
<dbReference type="NCBIfam" id="NF045515">
    <property type="entry name" value="Glp_gephyrin"/>
    <property type="match status" value="1"/>
</dbReference>
<dbReference type="CDD" id="cd00887">
    <property type="entry name" value="MoeA"/>
    <property type="match status" value="1"/>
</dbReference>
<protein>
    <recommendedName>
        <fullName evidence="5 9">Molybdopterin molybdenumtransferase</fullName>
        <ecNumber evidence="4 9">2.10.1.1</ecNumber>
    </recommendedName>
</protein>
<dbReference type="RefSeq" id="WP_188818071.1">
    <property type="nucleotide sequence ID" value="NZ_BMOF01000060.1"/>
</dbReference>
<evidence type="ECO:0000256" key="9">
    <source>
        <dbReference type="RuleBase" id="RU365090"/>
    </source>
</evidence>
<accession>A0A8J3FC25</accession>
<comment type="similarity">
    <text evidence="3 9">Belongs to the MoeA family.</text>
</comment>
<dbReference type="SUPFAM" id="SSF53218">
    <property type="entry name" value="Molybdenum cofactor biosynthesis proteins"/>
    <property type="match status" value="1"/>
</dbReference>
<sequence>MHRAFADAPNRAPLSVEDAQAVILESLAPLPVERIPLVDSDGRVLAQAVVADGDVPPFDRSMMDGYAVRAADTAGASWERPVPLAVIEEVPAGCSPTRRVGPGEAIRVMTGSMIPEGADAVVKFENTAEGYNRNVATVHVRVPARPGDNIAKKGEDMAKGSVVLRPGVPIGAAEAAVLATFGVAEVAVYRRPVVGILATGSELVDVHEPLSPGKIRNSNSYMVASLIRAAGGVPKLFSAVGDSVEAMLAAVEPHLDELDALVTTGGVSVGDYDLIPDLYERLGATTRFWKVLARPGQPVRYAVRDGKPFFGISGNPASAFVNCQLFVLPGVRRLGGWAHPLPRTVRARLVNACSAPPIKPDRFLRARLYEAEGELFVEVAKGQSSGMIGSLVGANALVRVKGGTAVEPGQVVDVVVCGEWPSIPPKKKALR</sequence>
<dbReference type="PANTHER" id="PTHR10192">
    <property type="entry name" value="MOLYBDOPTERIN BIOSYNTHESIS PROTEIN"/>
    <property type="match status" value="1"/>
</dbReference>
<evidence type="ECO:0000256" key="7">
    <source>
        <dbReference type="ARBA" id="ARBA00023150"/>
    </source>
</evidence>
<evidence type="ECO:0000256" key="2">
    <source>
        <dbReference type="ARBA" id="ARBA00005046"/>
    </source>
</evidence>
<evidence type="ECO:0000256" key="1">
    <source>
        <dbReference type="ARBA" id="ARBA00002901"/>
    </source>
</evidence>
<dbReference type="InterPro" id="IPR036135">
    <property type="entry name" value="MoeA_linker/N_sf"/>
</dbReference>
<dbReference type="GO" id="GO:0005829">
    <property type="term" value="C:cytosol"/>
    <property type="evidence" value="ECO:0007669"/>
    <property type="project" value="TreeGrafter"/>
</dbReference>
<keyword evidence="9" id="KW-0808">Transferase</keyword>
<feature type="domain" description="MoaB/Mog" evidence="10">
    <location>
        <begin position="195"/>
        <end position="333"/>
    </location>
</feature>
<reference evidence="11" key="1">
    <citation type="journal article" date="2014" name="Int. J. Syst. Evol. Microbiol.">
        <title>Complete genome sequence of Corynebacterium casei LMG S-19264T (=DSM 44701T), isolated from a smear-ripened cheese.</title>
        <authorList>
            <consortium name="US DOE Joint Genome Institute (JGI-PGF)"/>
            <person name="Walter F."/>
            <person name="Albersmeier A."/>
            <person name="Kalinowski J."/>
            <person name="Ruckert C."/>
        </authorList>
    </citation>
    <scope>NUCLEOTIDE SEQUENCE</scope>
    <source>
        <strain evidence="11">JCM 14719</strain>
    </source>
</reference>
<proteinExistence type="inferred from homology"/>
<dbReference type="InterPro" id="IPR036688">
    <property type="entry name" value="MoeA_C_domain_IV_sf"/>
</dbReference>
<organism evidence="11 12">
    <name type="scientific">Calditerricola satsumensis</name>
    <dbReference type="NCBI Taxonomy" id="373054"/>
    <lineage>
        <taxon>Bacteria</taxon>
        <taxon>Bacillati</taxon>
        <taxon>Bacillota</taxon>
        <taxon>Bacilli</taxon>
        <taxon>Bacillales</taxon>
        <taxon>Bacillaceae</taxon>
        <taxon>Calditerricola</taxon>
    </lineage>
</organism>
<dbReference type="SUPFAM" id="SSF63867">
    <property type="entry name" value="MoeA C-terminal domain-like"/>
    <property type="match status" value="1"/>
</dbReference>
<dbReference type="GO" id="GO:0006777">
    <property type="term" value="P:Mo-molybdopterin cofactor biosynthetic process"/>
    <property type="evidence" value="ECO:0007669"/>
    <property type="project" value="UniProtKB-UniRule"/>
</dbReference>
<dbReference type="Proteomes" id="UP000637720">
    <property type="component" value="Unassembled WGS sequence"/>
</dbReference>